<dbReference type="EMBL" id="GBRH01222186">
    <property type="protein sequence ID" value="JAD75709.1"/>
    <property type="molecule type" value="Transcribed_RNA"/>
</dbReference>
<sequence>MLEVNVYCEERVSIGIKLLEEGGCYYDLGMLVIEAPIELVHLKIMHSLCLLITHLQKGRILRMTVHDMKYLSSALYMTNQMTSEVVKALYDTRKIMLQLSKKGKGAQGYQKLFDGILSKFELKYEKKKEEQWKHEQSVLERDLEQFFKLEFVPCDEMLECLAIWENANNNTSANLDHSVMDMDIHNWVAVHQSPDHSV</sequence>
<accession>A0A0A9CHF0</accession>
<reference evidence="1" key="2">
    <citation type="journal article" date="2015" name="Data Brief">
        <title>Shoot transcriptome of the giant reed, Arundo donax.</title>
        <authorList>
            <person name="Barrero R.A."/>
            <person name="Guerrero F.D."/>
            <person name="Moolhuijzen P."/>
            <person name="Goolsby J.A."/>
            <person name="Tidwell J."/>
            <person name="Bellgard S.E."/>
            <person name="Bellgard M.I."/>
        </authorList>
    </citation>
    <scope>NUCLEOTIDE SEQUENCE</scope>
    <source>
        <tissue evidence="1">Shoot tissue taken approximately 20 cm above the soil surface</tissue>
    </source>
</reference>
<name>A0A0A9CHF0_ARUDO</name>
<dbReference type="AlphaFoldDB" id="A0A0A9CHF0"/>
<organism evidence="1">
    <name type="scientific">Arundo donax</name>
    <name type="common">Giant reed</name>
    <name type="synonym">Donax arundinaceus</name>
    <dbReference type="NCBI Taxonomy" id="35708"/>
    <lineage>
        <taxon>Eukaryota</taxon>
        <taxon>Viridiplantae</taxon>
        <taxon>Streptophyta</taxon>
        <taxon>Embryophyta</taxon>
        <taxon>Tracheophyta</taxon>
        <taxon>Spermatophyta</taxon>
        <taxon>Magnoliopsida</taxon>
        <taxon>Liliopsida</taxon>
        <taxon>Poales</taxon>
        <taxon>Poaceae</taxon>
        <taxon>PACMAD clade</taxon>
        <taxon>Arundinoideae</taxon>
        <taxon>Arundineae</taxon>
        <taxon>Arundo</taxon>
    </lineage>
</organism>
<proteinExistence type="predicted"/>
<protein>
    <submittedName>
        <fullName evidence="1">Uncharacterized protein</fullName>
    </submittedName>
</protein>
<reference evidence="1" key="1">
    <citation type="submission" date="2014-09" db="EMBL/GenBank/DDBJ databases">
        <authorList>
            <person name="Magalhaes I.L.F."/>
            <person name="Oliveira U."/>
            <person name="Santos F.R."/>
            <person name="Vidigal T.H.D.A."/>
            <person name="Brescovit A.D."/>
            <person name="Santos A.J."/>
        </authorList>
    </citation>
    <scope>NUCLEOTIDE SEQUENCE</scope>
    <source>
        <tissue evidence="1">Shoot tissue taken approximately 20 cm above the soil surface</tissue>
    </source>
</reference>
<evidence type="ECO:0000313" key="1">
    <source>
        <dbReference type="EMBL" id="JAD75709.1"/>
    </source>
</evidence>